<proteinExistence type="predicted"/>
<dbReference type="EMBL" id="LSSN01005622">
    <property type="protein sequence ID" value="OMJ08964.1"/>
    <property type="molecule type" value="Genomic_DNA"/>
</dbReference>
<organism evidence="2 3">
    <name type="scientific">Smittium culicis</name>
    <dbReference type="NCBI Taxonomy" id="133412"/>
    <lineage>
        <taxon>Eukaryota</taxon>
        <taxon>Fungi</taxon>
        <taxon>Fungi incertae sedis</taxon>
        <taxon>Zoopagomycota</taxon>
        <taxon>Kickxellomycotina</taxon>
        <taxon>Harpellomycetes</taxon>
        <taxon>Harpellales</taxon>
        <taxon>Legeriomycetaceae</taxon>
        <taxon>Smittium</taxon>
    </lineage>
</organism>
<name>A0A1R1X2X2_9FUNG</name>
<sequence length="191" mass="21700">MPENSDFPISSNQISTTSLGDSQIRKSKRISNKINSYNPSSISSSFEFQTPESEDSHINDTEEFSLNTSSYISPKPYNIFELLNFERGLLKNSYLITLNNESFISMISYSSLGDVYEYFSFNNDLSGVLMVNETLSLKHTKGIDFPKILNQPKKNDNFIISNNCNLSETLLKAGLNNLVFSQGTYTLLFYW</sequence>
<reference evidence="2 3" key="1">
    <citation type="submission" date="2017-01" db="EMBL/GenBank/DDBJ databases">
        <authorList>
            <person name="Mah S.A."/>
            <person name="Swanson W.J."/>
            <person name="Moy G.W."/>
            <person name="Vacquier V.D."/>
        </authorList>
    </citation>
    <scope>NUCLEOTIDE SEQUENCE [LARGE SCALE GENOMIC DNA]</scope>
    <source>
        <strain evidence="2 3">GSMNP</strain>
    </source>
</reference>
<evidence type="ECO:0000313" key="2">
    <source>
        <dbReference type="EMBL" id="OMJ08964.1"/>
    </source>
</evidence>
<comment type="caution">
    <text evidence="2">The sequence shown here is derived from an EMBL/GenBank/DDBJ whole genome shotgun (WGS) entry which is preliminary data.</text>
</comment>
<evidence type="ECO:0000256" key="1">
    <source>
        <dbReference type="SAM" id="MobiDB-lite"/>
    </source>
</evidence>
<feature type="compositionally biased region" description="Low complexity" evidence="1">
    <location>
        <begin position="32"/>
        <end position="45"/>
    </location>
</feature>
<accession>A0A1R1X2X2</accession>
<dbReference type="AlphaFoldDB" id="A0A1R1X2X2"/>
<protein>
    <submittedName>
        <fullName evidence="2">Uncharacterized protein</fullName>
    </submittedName>
</protein>
<feature type="compositionally biased region" description="Polar residues" evidence="1">
    <location>
        <begin position="7"/>
        <end position="21"/>
    </location>
</feature>
<gene>
    <name evidence="2" type="ORF">AYI70_g11213</name>
</gene>
<evidence type="ECO:0000313" key="3">
    <source>
        <dbReference type="Proteomes" id="UP000187283"/>
    </source>
</evidence>
<dbReference type="Proteomes" id="UP000187283">
    <property type="component" value="Unassembled WGS sequence"/>
</dbReference>
<keyword evidence="3" id="KW-1185">Reference proteome</keyword>
<feature type="region of interest" description="Disordered" evidence="1">
    <location>
        <begin position="1"/>
        <end position="58"/>
    </location>
</feature>